<dbReference type="InterPro" id="IPR012338">
    <property type="entry name" value="Beta-lactam/transpept-like"/>
</dbReference>
<dbReference type="RefSeq" id="WP_354636249.1">
    <property type="nucleotide sequence ID" value="NZ_CP159837.1"/>
</dbReference>
<accession>A0AAU8JLI0</accession>
<dbReference type="AlphaFoldDB" id="A0AAU8JLI0"/>
<keyword evidence="3" id="KW-0645">Protease</keyword>
<dbReference type="NCBIfam" id="TIGR00666">
    <property type="entry name" value="PBP4"/>
    <property type="match status" value="1"/>
</dbReference>
<evidence type="ECO:0000256" key="2">
    <source>
        <dbReference type="ARBA" id="ARBA00022801"/>
    </source>
</evidence>
<evidence type="ECO:0000313" key="3">
    <source>
        <dbReference type="EMBL" id="XCM39673.1"/>
    </source>
</evidence>
<dbReference type="SUPFAM" id="SSF56601">
    <property type="entry name" value="beta-lactamase/transpeptidase-like"/>
    <property type="match status" value="1"/>
</dbReference>
<dbReference type="Gene3D" id="3.40.710.10">
    <property type="entry name" value="DD-peptidase/beta-lactamase superfamily"/>
    <property type="match status" value="2"/>
</dbReference>
<proteinExistence type="inferred from homology"/>
<sequence length="498" mass="53988">MKKNYAYLVSLLVASIFLLGFPLKAQSNDANTRGSEGICAAELPAKIDEIVNRREFERSRWGIKIATLSPNQPGETLYALEANKYFIPASTAKLLTTAAALEALDPNFRIRTSVYGTQNGNVASVRLVGRGDPSIAQPQLAALAKQLRDRGITQIDQLIAEDAYFQGAPINSNWEWEDVQAGYGTSVNSLIFNQNAIDLLLSPQKVGEPLQVTLLDSQERNKWQLENNSVTVDIGEAEFVEVGRDLRQTVIRVSGQLRVGSAPEPVYAAVVDPGDHFLAKFREALIAAGISVNKTQLSTQSLANSSHNLSTELAAIESPPLSELVKEVNQTSNNLYAEAILRHLGVSIPPNNRQKTDSSADAGLAVVTATLAQSGVNPDSYRLADGSGLSRHNLISPEALIQTLRVMAVSPRANLYRDSLPVRRLSSDVASATLREQIMVQAKSGGMSGISSLAGYITLPDYDPLVFAIILNNSDNSRTVVRQAINQIIDLLAMLRRC</sequence>
<protein>
    <submittedName>
        <fullName evidence="3">D-alanyl-D-alanine carboxypeptidase/D-alanyl-D-alanine-endopeptidase</fullName>
        <ecNumber evidence="3">3.4.16.4</ecNumber>
    </submittedName>
</protein>
<dbReference type="PANTHER" id="PTHR30023">
    <property type="entry name" value="D-ALANYL-D-ALANINE CARBOXYPEPTIDASE"/>
    <property type="match status" value="1"/>
</dbReference>
<dbReference type="PANTHER" id="PTHR30023:SF0">
    <property type="entry name" value="PENICILLIN-SENSITIVE CARBOXYPEPTIDASE A"/>
    <property type="match status" value="1"/>
</dbReference>
<organism evidence="3">
    <name type="scientific">Planktothricoides raciborskii GIHE-MW2</name>
    <dbReference type="NCBI Taxonomy" id="2792601"/>
    <lineage>
        <taxon>Bacteria</taxon>
        <taxon>Bacillati</taxon>
        <taxon>Cyanobacteriota</taxon>
        <taxon>Cyanophyceae</taxon>
        <taxon>Oscillatoriophycideae</taxon>
        <taxon>Oscillatoriales</taxon>
        <taxon>Oscillatoriaceae</taxon>
        <taxon>Planktothricoides</taxon>
    </lineage>
</organism>
<dbReference type="GO" id="GO:0009002">
    <property type="term" value="F:serine-type D-Ala-D-Ala carboxypeptidase activity"/>
    <property type="evidence" value="ECO:0007669"/>
    <property type="project" value="UniProtKB-EC"/>
</dbReference>
<dbReference type="EMBL" id="CP159837">
    <property type="protein sequence ID" value="XCM39673.1"/>
    <property type="molecule type" value="Genomic_DNA"/>
</dbReference>
<name>A0AAU8JLI0_9CYAN</name>
<keyword evidence="3" id="KW-0121">Carboxypeptidase</keyword>
<dbReference type="GO" id="GO:0000270">
    <property type="term" value="P:peptidoglycan metabolic process"/>
    <property type="evidence" value="ECO:0007669"/>
    <property type="project" value="TreeGrafter"/>
</dbReference>
<evidence type="ECO:0000256" key="1">
    <source>
        <dbReference type="ARBA" id="ARBA00006096"/>
    </source>
</evidence>
<dbReference type="EC" id="3.4.16.4" evidence="3"/>
<dbReference type="InterPro" id="IPR000667">
    <property type="entry name" value="Peptidase_S13"/>
</dbReference>
<keyword evidence="2 3" id="KW-0378">Hydrolase</keyword>
<dbReference type="Gene3D" id="3.50.80.20">
    <property type="entry name" value="D-Ala-D-Ala carboxypeptidase C, peptidase S13"/>
    <property type="match status" value="1"/>
</dbReference>
<dbReference type="GO" id="GO:0006508">
    <property type="term" value="P:proteolysis"/>
    <property type="evidence" value="ECO:0007669"/>
    <property type="project" value="InterPro"/>
</dbReference>
<dbReference type="PRINTS" id="PR00922">
    <property type="entry name" value="DADACBPTASE3"/>
</dbReference>
<dbReference type="Pfam" id="PF02113">
    <property type="entry name" value="Peptidase_S13"/>
    <property type="match status" value="1"/>
</dbReference>
<comment type="similarity">
    <text evidence="1">Belongs to the peptidase S13 family.</text>
</comment>
<gene>
    <name evidence="3" type="primary">dacB</name>
    <name evidence="3" type="ORF">ABWT76_002619</name>
</gene>
<reference evidence="3" key="1">
    <citation type="submission" date="2024-07" db="EMBL/GenBank/DDBJ databases">
        <authorList>
            <person name="Kim Y.J."/>
            <person name="Jeong J.Y."/>
        </authorList>
    </citation>
    <scope>NUCLEOTIDE SEQUENCE</scope>
    <source>
        <strain evidence="3">GIHE-MW2</strain>
    </source>
</reference>